<sequence length="321" mass="37767">MPFPCIQKQGDTKEKQGEEINNLRIIAKKELREEASIREQCLKLLRRWIEHNEDIKNCIVDDNFLLRFLRAKKFSLPMAQQMLLKYLNFRKVFKRACYDMDYRNNMVSDLLDSGFLFASPFRDSSGRRVVVCIPRAINPHRHTSADVTKAVFITFETLIDDERNQIMGLTYIADARGIQPSYVSMWNITEFATLMKWGEHSYPVRHKVVYIMNLPPSIKYVLDFAKTRLSEKLRDRILLFESQVEVHKNVDPKVLPKEYGGEMPISEMIALWKKELMEKRQRLLSFDRMQLISDKGITTRKNNTAEDEYGIQGSFRKLEVD</sequence>
<reference evidence="2 3" key="1">
    <citation type="submission" date="2015-09" db="EMBL/GenBank/DDBJ databases">
        <title>Draft genome of the scarab beetle Oryctes borbonicus.</title>
        <authorList>
            <person name="Meyer J.M."/>
            <person name="Markov G.V."/>
            <person name="Baskaran P."/>
            <person name="Herrmann M."/>
            <person name="Sommer R.J."/>
            <person name="Roedelsperger C."/>
        </authorList>
    </citation>
    <scope>NUCLEOTIDE SEQUENCE [LARGE SCALE GENOMIC DNA]</scope>
    <source>
        <strain evidence="2">OB123</strain>
        <tissue evidence="2">Whole animal</tissue>
    </source>
</reference>
<dbReference type="SMART" id="SM01100">
    <property type="entry name" value="CRAL_TRIO_N"/>
    <property type="match status" value="1"/>
</dbReference>
<dbReference type="Gene3D" id="3.40.525.10">
    <property type="entry name" value="CRAL-TRIO lipid binding domain"/>
    <property type="match status" value="1"/>
</dbReference>
<dbReference type="GO" id="GO:1902936">
    <property type="term" value="F:phosphatidylinositol bisphosphate binding"/>
    <property type="evidence" value="ECO:0007669"/>
    <property type="project" value="TreeGrafter"/>
</dbReference>
<dbReference type="SMART" id="SM00516">
    <property type="entry name" value="SEC14"/>
    <property type="match status" value="1"/>
</dbReference>
<name>A0A0T6B0U3_9SCAR</name>
<dbReference type="InterPro" id="IPR011074">
    <property type="entry name" value="CRAL/TRIO_N_dom"/>
</dbReference>
<evidence type="ECO:0000313" key="3">
    <source>
        <dbReference type="Proteomes" id="UP000051574"/>
    </source>
</evidence>
<gene>
    <name evidence="2" type="ORF">AMK59_5787</name>
</gene>
<dbReference type="Gene3D" id="1.10.8.20">
    <property type="entry name" value="N-terminal domain of phosphatidylinositol transfer protein sec14p"/>
    <property type="match status" value="1"/>
</dbReference>
<proteinExistence type="predicted"/>
<dbReference type="Pfam" id="PF00650">
    <property type="entry name" value="CRAL_TRIO"/>
    <property type="match status" value="1"/>
</dbReference>
<dbReference type="CDD" id="cd00170">
    <property type="entry name" value="SEC14"/>
    <property type="match status" value="1"/>
</dbReference>
<dbReference type="EMBL" id="LJIG01016276">
    <property type="protein sequence ID" value="KRT81087.1"/>
    <property type="molecule type" value="Genomic_DNA"/>
</dbReference>
<evidence type="ECO:0000259" key="1">
    <source>
        <dbReference type="PROSITE" id="PS50191"/>
    </source>
</evidence>
<dbReference type="Proteomes" id="UP000051574">
    <property type="component" value="Unassembled WGS sequence"/>
</dbReference>
<dbReference type="SUPFAM" id="SSF46938">
    <property type="entry name" value="CRAL/TRIO N-terminal domain"/>
    <property type="match status" value="1"/>
</dbReference>
<keyword evidence="3" id="KW-1185">Reference proteome</keyword>
<dbReference type="PANTHER" id="PTHR10174">
    <property type="entry name" value="ALPHA-TOCOPHEROL TRANSFER PROTEIN-RELATED"/>
    <property type="match status" value="1"/>
</dbReference>
<protein>
    <submittedName>
        <fullName evidence="2">CRAL-TRIO domain containing protein</fullName>
    </submittedName>
</protein>
<dbReference type="InterPro" id="IPR001251">
    <property type="entry name" value="CRAL-TRIO_dom"/>
</dbReference>
<dbReference type="Gene3D" id="1.20.5.1200">
    <property type="entry name" value="Alpha-tocopherol transfer"/>
    <property type="match status" value="1"/>
</dbReference>
<dbReference type="PANTHER" id="PTHR10174:SF120">
    <property type="entry name" value="CELLULAR RETINALDEHYDE BINDING PROTEIN"/>
    <property type="match status" value="1"/>
</dbReference>
<dbReference type="InterPro" id="IPR036865">
    <property type="entry name" value="CRAL-TRIO_dom_sf"/>
</dbReference>
<dbReference type="PROSITE" id="PS50191">
    <property type="entry name" value="CRAL_TRIO"/>
    <property type="match status" value="1"/>
</dbReference>
<comment type="caution">
    <text evidence="2">The sequence shown here is derived from an EMBL/GenBank/DDBJ whole genome shotgun (WGS) entry which is preliminary data.</text>
</comment>
<dbReference type="SUPFAM" id="SSF52087">
    <property type="entry name" value="CRAL/TRIO domain"/>
    <property type="match status" value="1"/>
</dbReference>
<accession>A0A0T6B0U3</accession>
<dbReference type="AlphaFoldDB" id="A0A0T6B0U3"/>
<evidence type="ECO:0000313" key="2">
    <source>
        <dbReference type="EMBL" id="KRT81087.1"/>
    </source>
</evidence>
<dbReference type="Pfam" id="PF03765">
    <property type="entry name" value="CRAL_TRIO_N"/>
    <property type="match status" value="1"/>
</dbReference>
<dbReference type="GO" id="GO:0016020">
    <property type="term" value="C:membrane"/>
    <property type="evidence" value="ECO:0007669"/>
    <property type="project" value="TreeGrafter"/>
</dbReference>
<feature type="domain" description="CRAL-TRIO" evidence="1">
    <location>
        <begin position="103"/>
        <end position="267"/>
    </location>
</feature>
<dbReference type="OrthoDB" id="1434354at2759"/>
<dbReference type="InterPro" id="IPR036273">
    <property type="entry name" value="CRAL/TRIO_N_dom_sf"/>
</dbReference>
<organism evidence="2 3">
    <name type="scientific">Oryctes borbonicus</name>
    <dbReference type="NCBI Taxonomy" id="1629725"/>
    <lineage>
        <taxon>Eukaryota</taxon>
        <taxon>Metazoa</taxon>
        <taxon>Ecdysozoa</taxon>
        <taxon>Arthropoda</taxon>
        <taxon>Hexapoda</taxon>
        <taxon>Insecta</taxon>
        <taxon>Pterygota</taxon>
        <taxon>Neoptera</taxon>
        <taxon>Endopterygota</taxon>
        <taxon>Coleoptera</taxon>
        <taxon>Polyphaga</taxon>
        <taxon>Scarabaeiformia</taxon>
        <taxon>Scarabaeidae</taxon>
        <taxon>Dynastinae</taxon>
        <taxon>Oryctes</taxon>
    </lineage>
</organism>
<dbReference type="PRINTS" id="PR00180">
    <property type="entry name" value="CRETINALDHBP"/>
</dbReference>